<evidence type="ECO:0000313" key="3">
    <source>
        <dbReference type="Proteomes" id="UP000233524"/>
    </source>
</evidence>
<organism evidence="2 3">
    <name type="scientific">Lomentospora prolificans</name>
    <dbReference type="NCBI Taxonomy" id="41688"/>
    <lineage>
        <taxon>Eukaryota</taxon>
        <taxon>Fungi</taxon>
        <taxon>Dikarya</taxon>
        <taxon>Ascomycota</taxon>
        <taxon>Pezizomycotina</taxon>
        <taxon>Sordariomycetes</taxon>
        <taxon>Hypocreomycetidae</taxon>
        <taxon>Microascales</taxon>
        <taxon>Microascaceae</taxon>
        <taxon>Lomentospora</taxon>
    </lineage>
</organism>
<accession>A0A2N3NDA8</accession>
<feature type="compositionally biased region" description="Basic and acidic residues" evidence="1">
    <location>
        <begin position="179"/>
        <end position="189"/>
    </location>
</feature>
<evidence type="ECO:0000256" key="1">
    <source>
        <dbReference type="SAM" id="MobiDB-lite"/>
    </source>
</evidence>
<reference evidence="2 3" key="1">
    <citation type="journal article" date="2017" name="G3 (Bethesda)">
        <title>First Draft Genome Sequence of the Pathogenic Fungus Lomentospora prolificans (Formerly Scedosporium prolificans).</title>
        <authorList>
            <person name="Luo R."/>
            <person name="Zimin A."/>
            <person name="Workman R."/>
            <person name="Fan Y."/>
            <person name="Pertea G."/>
            <person name="Grossman N."/>
            <person name="Wear M.P."/>
            <person name="Jia B."/>
            <person name="Miller H."/>
            <person name="Casadevall A."/>
            <person name="Timp W."/>
            <person name="Zhang S.X."/>
            <person name="Salzberg S.L."/>
        </authorList>
    </citation>
    <scope>NUCLEOTIDE SEQUENCE [LARGE SCALE GENOMIC DNA]</scope>
    <source>
        <strain evidence="2 3">JHH-5317</strain>
    </source>
</reference>
<protein>
    <submittedName>
        <fullName evidence="2">Uncharacterized protein</fullName>
    </submittedName>
</protein>
<dbReference type="STRING" id="41688.A0A2N3NDA8"/>
<dbReference type="EMBL" id="NLAX01000008">
    <property type="protein sequence ID" value="PKS10403.1"/>
    <property type="molecule type" value="Genomic_DNA"/>
</dbReference>
<dbReference type="Gene3D" id="6.10.250.2790">
    <property type="match status" value="1"/>
</dbReference>
<feature type="compositionally biased region" description="Polar residues" evidence="1">
    <location>
        <begin position="12"/>
        <end position="37"/>
    </location>
</feature>
<feature type="region of interest" description="Disordered" evidence="1">
    <location>
        <begin position="1"/>
        <end position="44"/>
    </location>
</feature>
<feature type="region of interest" description="Disordered" evidence="1">
    <location>
        <begin position="328"/>
        <end position="354"/>
    </location>
</feature>
<dbReference type="AlphaFoldDB" id="A0A2N3NDA8"/>
<dbReference type="OrthoDB" id="5413829at2759"/>
<keyword evidence="3" id="KW-1185">Reference proteome</keyword>
<feature type="compositionally biased region" description="Polar residues" evidence="1">
    <location>
        <begin position="345"/>
        <end position="354"/>
    </location>
</feature>
<dbReference type="InParanoid" id="A0A2N3NDA8"/>
<sequence>MASQQTTRQRQNSTASATKSLPTHTRQQSKANIQPKSSHVADPFLQPFLDPKFDAAAFLNASLPPLQHSGVALAKSNGKQGVPLSELSSESQALANNLNAHTTRLTNTLTQLTDDILRSGSRLAYEVELLRGEALAFDETLHETLRLEVEKFVPGGLQRTSTTDSAKASVVEATPSPEEQAKTAGKEGVSEASEPDFVQQLRTLTTVRSKLDAVIKTFGEAMDFVFPPSELSVGSSFLSVSAPEPGKEQQSSEEKGQQVLKSLRDEISKLLADDNPIRGIEKAAERVAELKELTTVWKGTAEEKGRAKFIDSLAKTVEDAHRELLKEMEPAAKPAGGRSRKGSIAKTSATQEQKTYSGGYGLISQLQRIRSGL</sequence>
<proteinExistence type="predicted"/>
<dbReference type="VEuPathDB" id="FungiDB:jhhlp_002154"/>
<comment type="caution">
    <text evidence="2">The sequence shown here is derived from an EMBL/GenBank/DDBJ whole genome shotgun (WGS) entry which is preliminary data.</text>
</comment>
<name>A0A2N3NDA8_9PEZI</name>
<feature type="region of interest" description="Disordered" evidence="1">
    <location>
        <begin position="237"/>
        <end position="258"/>
    </location>
</feature>
<evidence type="ECO:0000313" key="2">
    <source>
        <dbReference type="EMBL" id="PKS10403.1"/>
    </source>
</evidence>
<feature type="compositionally biased region" description="Low complexity" evidence="1">
    <location>
        <begin position="1"/>
        <end position="11"/>
    </location>
</feature>
<feature type="compositionally biased region" description="Basic and acidic residues" evidence="1">
    <location>
        <begin position="245"/>
        <end position="258"/>
    </location>
</feature>
<dbReference type="Proteomes" id="UP000233524">
    <property type="component" value="Unassembled WGS sequence"/>
</dbReference>
<feature type="region of interest" description="Disordered" evidence="1">
    <location>
        <begin position="157"/>
        <end position="194"/>
    </location>
</feature>
<gene>
    <name evidence="2" type="ORF">jhhlp_002154</name>
</gene>